<keyword evidence="8 14" id="KW-0808">Transferase</keyword>
<keyword evidence="11 14" id="KW-0832">Ubl conjugation</keyword>
<evidence type="ECO:0000256" key="1">
    <source>
        <dbReference type="ARBA" id="ARBA00000900"/>
    </source>
</evidence>
<feature type="domain" description="NEL" evidence="15">
    <location>
        <begin position="1319"/>
        <end position="1608"/>
    </location>
</feature>
<dbReference type="PROSITE" id="PS52053">
    <property type="entry name" value="NEL"/>
    <property type="match status" value="1"/>
</dbReference>
<evidence type="ECO:0000313" key="17">
    <source>
        <dbReference type="Proteomes" id="UP000297734"/>
    </source>
</evidence>
<dbReference type="SMART" id="SM00369">
    <property type="entry name" value="LRR_TYP"/>
    <property type="match status" value="3"/>
</dbReference>
<protein>
    <recommendedName>
        <fullName evidence="5">RING-type E3 ubiquitin transferase</fullName>
        <ecNumber evidence="5">2.3.2.27</ecNumber>
    </recommendedName>
</protein>
<keyword evidence="12" id="KW-0843">Virulence</keyword>
<evidence type="ECO:0000256" key="2">
    <source>
        <dbReference type="ARBA" id="ARBA00004192"/>
    </source>
</evidence>
<dbReference type="GO" id="GO:0061630">
    <property type="term" value="F:ubiquitin protein ligase activity"/>
    <property type="evidence" value="ECO:0007669"/>
    <property type="project" value="UniProtKB-EC"/>
</dbReference>
<dbReference type="Gene3D" id="3.80.10.10">
    <property type="entry name" value="Ribonuclease Inhibitor"/>
    <property type="match status" value="1"/>
</dbReference>
<sequence>MTLTPDLIDATPSVTADELDTALLDLSGDLDKARVLRRTLAPWMIKAKLQTLQALKHAHIDSEELRRRAKARLARLQPLDKFCAALLKDFLAAKGFASLDIERDTLELPRRKLSGVSPDLGGGLIQTVTVTKYSLLQAAMQNFTQAQAEGSLSIAALIRSHATQQPISDLSALAFVGYCRELDLGEAYQRHVVDVMGVLPKDDDGHAGMSFNPAAADIGQSRCQDMQIDLHIALGKGHISEATYSRLLGLIRINRPAKESERFFPLEKPWIWQGVNLLGACLWGVLVISDDVPGQLVADPVVVYMPNEPNRPWYEYASLADFLLYLTLNLQVASYRAFFKGYLDESQCLSFFTKIDAPGSVARLEAMPVVLCFEHFFFSACLGKIQMDAQVLAVPKAQVDDDASERRWLAYMDVGLDVLNIAAFVVPVIGQLMMGVAVGQLLGEIFEGVEDWSHGDKTEALGHLINVAENIATMALFAAGGRVVGSLKPSTMSSTHFFDKFEAVSQAPERLRLWRPRLFRYRQPNVLSEHAVANAQGVYQANGRSYIKMDGDLYWISYEPGQGQWRINHPTRATAYRPALVHNHQGGWQHVYEQTERWRDIHYQLSRLDPRLATLPHEQLDGVASITGVSHDKLNRLSLEHRPLPERFQDAVARLRQDQKIRDLKHYLQRELQPPATTARTQLLALPLMPEWPTGRFFEVLDAKGNLLESYPNMAPFDYEDLSIHITRDQLEAGEVMPTLLQQLSEEERASLVGEVAEGEQPVQALSRRLLLTLKQHHQALHEQLYRDYNGKAVEDLLPLNTRFPHLPNRLGRELLAQASDAQRRHMRGTGRVPLTLAEQARLAADSVEEDKALLGLYVPALATDATRRVTVGLLQHLSGWPGDLRLEVRLQNLRGNLLASVGPTTARLRHTVLKTAAGFQAVDAAGVSLGTEATGVEGFYQAVVDALPADRRTRMNLNSPSAAGILNNQVKMTAQTERRRLAGYLWPERAEPEPLALCALAQLPAVEPPPPALMRKVRKLYPLFTDTQISTFIQEAGADHLARARAVDGLEQTLRTLHRALKTWRKDKSSYTASDAPLWDYRLSRFQVARAIEQSWRRTVLVTNRYGVKVQGLSLQELLRGRLPTLPPQVSFDHVQHLCLKGLKLDDDCAYFLKHFKGLRSLDLAGNALTRLPEVLSQMPNLEHLILAGNRLQLNLYDRSRLADMRGLQSLNLSDNPLIDPPDVSRMFELRELILRDCRLKSFPKEALRLPYLELVDLRQNDIDTLPDGVFKLSRQRAQAYNLRHNPLDARTQRLLQDFRNNVGTGMGFAEDDIPRLNEQRARELWLADDGVERYPEKNLIWAGFKDEPESDSLFKLLGDLGGTADAVQVREDLDRRVWRVLEAGARDSGLRAELFERAATPLNCDDAVANSFSNLEVLVELHEASKRVGSGPGTSKSLLALGKGLFRLDQLESYARKHSDEHPSADPLEVSLAYRTGLADRFHLPGQPRHMRFSRLGGVTGQALAQAAVELRAAEQSPRMSQYLARLPFWISHLKRTASNLFAGVNLPFNQRMETIFEQAETLGDVSYREQMDTVLREQEQAEHTEVVRQTEEALKVDTLEACDLP</sequence>
<dbReference type="Pfam" id="PF14496">
    <property type="entry name" value="NEL"/>
    <property type="match status" value="1"/>
</dbReference>
<organism evidence="16 17">
    <name type="scientific">Pseudomonas nabeulensis</name>
    <dbReference type="NCBI Taxonomy" id="2293833"/>
    <lineage>
        <taxon>Bacteria</taxon>
        <taxon>Pseudomonadati</taxon>
        <taxon>Pseudomonadota</taxon>
        <taxon>Gammaproteobacteria</taxon>
        <taxon>Pseudomonadales</taxon>
        <taxon>Pseudomonadaceae</taxon>
        <taxon>Pseudomonas</taxon>
    </lineage>
</organism>
<keyword evidence="9" id="KW-0677">Repeat</keyword>
<keyword evidence="17" id="KW-1185">Reference proteome</keyword>
<evidence type="ECO:0000256" key="13">
    <source>
        <dbReference type="ARBA" id="ARBA00023200"/>
    </source>
</evidence>
<reference evidence="16 17" key="1">
    <citation type="journal article" date="2019" name="Syst. Appl. Microbiol.">
        <title>New species of pathogenic Pseudomonas isolated from citrus in Tunisia: Proposal of Pseudomonas kairouanensis sp. nov. and Pseudomonas nabeulensis sp. nov.</title>
        <authorList>
            <person name="Oueslati M."/>
            <person name="Mulet M."/>
            <person name="Gomila M."/>
            <person name="Berge O."/>
            <person name="Hajlaoui M.R."/>
            <person name="Lalucat J."/>
            <person name="Sadfi-Zouaoui N."/>
            <person name="Garcia-Valdes E."/>
        </authorList>
    </citation>
    <scope>NUCLEOTIDE SEQUENCE [LARGE SCALE GENOMIC DNA]</scope>
    <source>
        <strain evidence="16 17">E10B</strain>
    </source>
</reference>
<dbReference type="InterPro" id="IPR001611">
    <property type="entry name" value="Leu-rich_rpt"/>
</dbReference>
<evidence type="ECO:0000256" key="7">
    <source>
        <dbReference type="ARBA" id="ARBA00022614"/>
    </source>
</evidence>
<evidence type="ECO:0000256" key="3">
    <source>
        <dbReference type="ARBA" id="ARBA00004613"/>
    </source>
</evidence>
<keyword evidence="6 14" id="KW-0964">Secreted</keyword>
<comment type="subcellular location">
    <subcellularLocation>
        <location evidence="2">Host cytoplasm</location>
    </subcellularLocation>
    <subcellularLocation>
        <location evidence="3">Secreted</location>
    </subcellularLocation>
</comment>
<dbReference type="InterPro" id="IPR032675">
    <property type="entry name" value="LRR_dom_sf"/>
</dbReference>
<keyword evidence="13 14" id="KW-1035">Host cytoplasm</keyword>
<dbReference type="Pfam" id="PF20178">
    <property type="entry name" value="ToxA_N"/>
    <property type="match status" value="1"/>
</dbReference>
<gene>
    <name evidence="16" type="ORF">DYL61_15310</name>
</gene>
<evidence type="ECO:0000256" key="5">
    <source>
        <dbReference type="ARBA" id="ARBA00012483"/>
    </source>
</evidence>
<dbReference type="GO" id="GO:0030430">
    <property type="term" value="C:host cell cytoplasm"/>
    <property type="evidence" value="ECO:0007669"/>
    <property type="project" value="UniProtKB-SubCell"/>
</dbReference>
<dbReference type="GO" id="GO:0016567">
    <property type="term" value="P:protein ubiquitination"/>
    <property type="evidence" value="ECO:0007669"/>
    <property type="project" value="InterPro"/>
</dbReference>
<dbReference type="EMBL" id="QUZT01000026">
    <property type="protein sequence ID" value="TFY93181.1"/>
    <property type="molecule type" value="Genomic_DNA"/>
</dbReference>
<accession>A0A4Z0B383</accession>
<evidence type="ECO:0000259" key="15">
    <source>
        <dbReference type="PROSITE" id="PS52053"/>
    </source>
</evidence>
<name>A0A4Z0B383_9PSED</name>
<dbReference type="PANTHER" id="PTHR47114:SF2">
    <property type="entry name" value="OLIGODENDROCYTE-MYELIN GLYCOPROTEIN"/>
    <property type="match status" value="1"/>
</dbReference>
<evidence type="ECO:0000256" key="8">
    <source>
        <dbReference type="ARBA" id="ARBA00022679"/>
    </source>
</evidence>
<comment type="similarity">
    <text evidence="4 14">Belongs to the LRR-containing bacterial E3 ligase family.</text>
</comment>
<evidence type="ECO:0000256" key="10">
    <source>
        <dbReference type="ARBA" id="ARBA00022786"/>
    </source>
</evidence>
<dbReference type="PROSITE" id="PS51450">
    <property type="entry name" value="LRR"/>
    <property type="match status" value="2"/>
</dbReference>
<comment type="PTM">
    <text evidence="14">Ubiquitinated in the presence of host E1 ubiquitin-activating enzyme, E2 ubiquitin-conjugating enzyme and ubiquitin.</text>
</comment>
<dbReference type="RefSeq" id="WP_135309000.1">
    <property type="nucleotide sequence ID" value="NZ_QUZT01000026.1"/>
</dbReference>
<dbReference type="GO" id="GO:0005576">
    <property type="term" value="C:extracellular region"/>
    <property type="evidence" value="ECO:0007669"/>
    <property type="project" value="UniProtKB-SubCell"/>
</dbReference>
<dbReference type="SUPFAM" id="SSF52058">
    <property type="entry name" value="L domain-like"/>
    <property type="match status" value="1"/>
</dbReference>
<evidence type="ECO:0000256" key="12">
    <source>
        <dbReference type="ARBA" id="ARBA00023026"/>
    </source>
</evidence>
<dbReference type="InterPro" id="IPR003591">
    <property type="entry name" value="Leu-rich_rpt_typical-subtyp"/>
</dbReference>
<dbReference type="PANTHER" id="PTHR47114">
    <property type="match status" value="1"/>
</dbReference>
<dbReference type="InterPro" id="IPR046673">
    <property type="entry name" value="ToxA_N"/>
</dbReference>
<dbReference type="Proteomes" id="UP000297734">
    <property type="component" value="Unassembled WGS sequence"/>
</dbReference>
<comment type="catalytic activity">
    <reaction evidence="1">
        <text>S-ubiquitinyl-[E2 ubiquitin-conjugating enzyme]-L-cysteine + [acceptor protein]-L-lysine = [E2 ubiquitin-conjugating enzyme]-L-cysteine + N(6)-ubiquitinyl-[acceptor protein]-L-lysine.</text>
        <dbReference type="EC" id="2.3.2.27"/>
    </reaction>
</comment>
<feature type="active site" description="Glycyl thioester intermediate" evidence="14">
    <location>
        <position position="1406"/>
    </location>
</feature>
<keyword evidence="10 14" id="KW-0833">Ubl conjugation pathway</keyword>
<evidence type="ECO:0000256" key="11">
    <source>
        <dbReference type="ARBA" id="ARBA00022843"/>
    </source>
</evidence>
<dbReference type="InterPro" id="IPR051071">
    <property type="entry name" value="LRR-bact_E3_ubiq_ligases"/>
</dbReference>
<keyword evidence="7" id="KW-0433">Leucine-rich repeat</keyword>
<evidence type="ECO:0000256" key="6">
    <source>
        <dbReference type="ARBA" id="ARBA00022525"/>
    </source>
</evidence>
<evidence type="ECO:0000256" key="14">
    <source>
        <dbReference type="PROSITE-ProRule" id="PRU01398"/>
    </source>
</evidence>
<evidence type="ECO:0000256" key="4">
    <source>
        <dbReference type="ARBA" id="ARBA00009868"/>
    </source>
</evidence>
<comment type="caution">
    <text evidence="16">The sequence shown here is derived from an EMBL/GenBank/DDBJ whole genome shotgun (WGS) entry which is preliminary data.</text>
</comment>
<dbReference type="InterPro" id="IPR029487">
    <property type="entry name" value="NEL_dom"/>
</dbReference>
<dbReference type="Gene3D" id="1.20.58.360">
    <property type="entry name" value="Shigella T3SS effector IpaH defines"/>
    <property type="match status" value="1"/>
</dbReference>
<proteinExistence type="inferred from homology"/>
<dbReference type="EC" id="2.3.2.27" evidence="5"/>
<evidence type="ECO:0000256" key="9">
    <source>
        <dbReference type="ARBA" id="ARBA00022737"/>
    </source>
</evidence>
<dbReference type="OrthoDB" id="1467561at2"/>
<evidence type="ECO:0000313" key="16">
    <source>
        <dbReference type="EMBL" id="TFY93181.1"/>
    </source>
</evidence>
<dbReference type="Pfam" id="PF13855">
    <property type="entry name" value="LRR_8"/>
    <property type="match status" value="1"/>
</dbReference>